<dbReference type="PANTHER" id="PTHR23240">
    <property type="entry name" value="DNA CROSS-LINK REPAIR PROTEIN PSO2/SNM1-RELATED"/>
    <property type="match status" value="1"/>
</dbReference>
<dbReference type="Proteomes" id="UP001163046">
    <property type="component" value="Unassembled WGS sequence"/>
</dbReference>
<sequence>MGKLTLQNLAAYLESNKSQFTELLAFKPTGWEHSAKRDDLSMIKPYKRGNVTIYGVPYSEHSSFKELERFVKFVRPQKIIPTVNNHSAESREQMQTIFNRWLSK</sequence>
<dbReference type="EMBL" id="MU825880">
    <property type="protein sequence ID" value="KAJ7385526.1"/>
    <property type="molecule type" value="Genomic_DNA"/>
</dbReference>
<dbReference type="GO" id="GO:0003684">
    <property type="term" value="F:damaged DNA binding"/>
    <property type="evidence" value="ECO:0007669"/>
    <property type="project" value="TreeGrafter"/>
</dbReference>
<dbReference type="AlphaFoldDB" id="A0A9X0D3U1"/>
<reference evidence="2" key="1">
    <citation type="submission" date="2023-01" db="EMBL/GenBank/DDBJ databases">
        <title>Genome assembly of the deep-sea coral Lophelia pertusa.</title>
        <authorList>
            <person name="Herrera S."/>
            <person name="Cordes E."/>
        </authorList>
    </citation>
    <scope>NUCLEOTIDE SEQUENCE</scope>
    <source>
        <strain evidence="2">USNM1676648</strain>
        <tissue evidence="2">Polyp</tissue>
    </source>
</reference>
<evidence type="ECO:0000313" key="2">
    <source>
        <dbReference type="EMBL" id="KAJ7385526.1"/>
    </source>
</evidence>
<feature type="domain" description="DNA repair metallo-beta-lactamase" evidence="1">
    <location>
        <begin position="1"/>
        <end position="86"/>
    </location>
</feature>
<organism evidence="2 3">
    <name type="scientific">Desmophyllum pertusum</name>
    <dbReference type="NCBI Taxonomy" id="174260"/>
    <lineage>
        <taxon>Eukaryota</taxon>
        <taxon>Metazoa</taxon>
        <taxon>Cnidaria</taxon>
        <taxon>Anthozoa</taxon>
        <taxon>Hexacorallia</taxon>
        <taxon>Scleractinia</taxon>
        <taxon>Caryophylliina</taxon>
        <taxon>Caryophylliidae</taxon>
        <taxon>Desmophyllum</taxon>
    </lineage>
</organism>
<proteinExistence type="predicted"/>
<comment type="caution">
    <text evidence="2">The sequence shown here is derived from an EMBL/GenBank/DDBJ whole genome shotgun (WGS) entry which is preliminary data.</text>
</comment>
<dbReference type="InterPro" id="IPR011084">
    <property type="entry name" value="DRMBL"/>
</dbReference>
<dbReference type="PANTHER" id="PTHR23240:SF6">
    <property type="entry name" value="DNA CROSS-LINK REPAIR 1A PROTEIN"/>
    <property type="match status" value="1"/>
</dbReference>
<accession>A0A9X0D3U1</accession>
<dbReference type="GO" id="GO:0036297">
    <property type="term" value="P:interstrand cross-link repair"/>
    <property type="evidence" value="ECO:0007669"/>
    <property type="project" value="TreeGrafter"/>
</dbReference>
<evidence type="ECO:0000259" key="1">
    <source>
        <dbReference type="Pfam" id="PF07522"/>
    </source>
</evidence>
<gene>
    <name evidence="2" type="primary">DCLRE1A_1</name>
    <name evidence="2" type="ORF">OS493_015098</name>
</gene>
<dbReference type="Pfam" id="PF07522">
    <property type="entry name" value="DRMBL"/>
    <property type="match status" value="1"/>
</dbReference>
<keyword evidence="3" id="KW-1185">Reference proteome</keyword>
<dbReference type="Gene3D" id="3.40.50.12650">
    <property type="match status" value="1"/>
</dbReference>
<protein>
    <submittedName>
        <fullName evidence="2">DNA cross-link repair 1A protein</fullName>
    </submittedName>
</protein>
<dbReference type="OrthoDB" id="262529at2759"/>
<dbReference type="GO" id="GO:0006303">
    <property type="term" value="P:double-strand break repair via nonhomologous end joining"/>
    <property type="evidence" value="ECO:0007669"/>
    <property type="project" value="TreeGrafter"/>
</dbReference>
<evidence type="ECO:0000313" key="3">
    <source>
        <dbReference type="Proteomes" id="UP001163046"/>
    </source>
</evidence>
<dbReference type="GO" id="GO:0035312">
    <property type="term" value="F:5'-3' DNA exonuclease activity"/>
    <property type="evidence" value="ECO:0007669"/>
    <property type="project" value="TreeGrafter"/>
</dbReference>
<name>A0A9X0D3U1_9CNID</name>